<dbReference type="GO" id="GO:0016705">
    <property type="term" value="F:oxidoreductase activity, acting on paired donors, with incorporation or reduction of molecular oxygen"/>
    <property type="evidence" value="ECO:0007669"/>
    <property type="project" value="InterPro"/>
</dbReference>
<dbReference type="GO" id="GO:0006631">
    <property type="term" value="P:fatty acid metabolic process"/>
    <property type="evidence" value="ECO:0007669"/>
    <property type="project" value="UniProtKB-ARBA"/>
</dbReference>
<organism evidence="7 8">
    <name type="scientific">Rubroshorea leprosula</name>
    <dbReference type="NCBI Taxonomy" id="152421"/>
    <lineage>
        <taxon>Eukaryota</taxon>
        <taxon>Viridiplantae</taxon>
        <taxon>Streptophyta</taxon>
        <taxon>Embryophyta</taxon>
        <taxon>Tracheophyta</taxon>
        <taxon>Spermatophyta</taxon>
        <taxon>Magnoliopsida</taxon>
        <taxon>eudicotyledons</taxon>
        <taxon>Gunneridae</taxon>
        <taxon>Pentapetalae</taxon>
        <taxon>rosids</taxon>
        <taxon>malvids</taxon>
        <taxon>Malvales</taxon>
        <taxon>Dipterocarpaceae</taxon>
        <taxon>Rubroshorea</taxon>
    </lineage>
</organism>
<dbReference type="SUPFAM" id="SSF48264">
    <property type="entry name" value="Cytochrome P450"/>
    <property type="match status" value="1"/>
</dbReference>
<dbReference type="GO" id="GO:0016829">
    <property type="term" value="F:lyase activity"/>
    <property type="evidence" value="ECO:0007669"/>
    <property type="project" value="UniProtKB-KW"/>
</dbReference>
<evidence type="ECO:0000313" key="8">
    <source>
        <dbReference type="Proteomes" id="UP001054252"/>
    </source>
</evidence>
<dbReference type="GO" id="GO:0005506">
    <property type="term" value="F:iron ion binding"/>
    <property type="evidence" value="ECO:0007669"/>
    <property type="project" value="InterPro"/>
</dbReference>
<dbReference type="GO" id="GO:0004497">
    <property type="term" value="F:monooxygenase activity"/>
    <property type="evidence" value="ECO:0007669"/>
    <property type="project" value="InterPro"/>
</dbReference>
<dbReference type="GO" id="GO:0020037">
    <property type="term" value="F:heme binding"/>
    <property type="evidence" value="ECO:0007669"/>
    <property type="project" value="InterPro"/>
</dbReference>
<dbReference type="FunFam" id="1.10.630.10:FF:000024">
    <property type="entry name" value="Allene oxide synthase, chloroplastic"/>
    <property type="match status" value="1"/>
</dbReference>
<evidence type="ECO:0008006" key="9">
    <source>
        <dbReference type="Google" id="ProtNLM"/>
    </source>
</evidence>
<reference evidence="7 8" key="1">
    <citation type="journal article" date="2021" name="Commun. Biol.">
        <title>The genome of Shorea leprosula (Dipterocarpaceae) highlights the ecological relevance of drought in aseasonal tropical rainforests.</title>
        <authorList>
            <person name="Ng K.K.S."/>
            <person name="Kobayashi M.J."/>
            <person name="Fawcett J.A."/>
            <person name="Hatakeyama M."/>
            <person name="Paape T."/>
            <person name="Ng C.H."/>
            <person name="Ang C.C."/>
            <person name="Tnah L.H."/>
            <person name="Lee C.T."/>
            <person name="Nishiyama T."/>
            <person name="Sese J."/>
            <person name="O'Brien M.J."/>
            <person name="Copetti D."/>
            <person name="Mohd Noor M.I."/>
            <person name="Ong R.C."/>
            <person name="Putra M."/>
            <person name="Sireger I.Z."/>
            <person name="Indrioko S."/>
            <person name="Kosugi Y."/>
            <person name="Izuno A."/>
            <person name="Isagi Y."/>
            <person name="Lee S.L."/>
            <person name="Shimizu K.K."/>
        </authorList>
    </citation>
    <scope>NUCLEOTIDE SEQUENCE [LARGE SCALE GENOMIC DNA]</scope>
    <source>
        <strain evidence="7">214</strain>
    </source>
</reference>
<dbReference type="EMBL" id="BPVZ01000065">
    <property type="protein sequence ID" value="GKV24325.1"/>
    <property type="molecule type" value="Genomic_DNA"/>
</dbReference>
<comment type="cofactor">
    <cofactor evidence="6">
        <name>heme</name>
        <dbReference type="ChEBI" id="CHEBI:30413"/>
    </cofactor>
</comment>
<protein>
    <recommendedName>
        <fullName evidence="9">Allene oxide synthase 3-like</fullName>
    </recommendedName>
</protein>
<dbReference type="Gene3D" id="1.10.630.10">
    <property type="entry name" value="Cytochrome P450"/>
    <property type="match status" value="1"/>
</dbReference>
<feature type="binding site" description="axial binding residue" evidence="6">
    <location>
        <position position="453"/>
    </location>
    <ligand>
        <name>heme</name>
        <dbReference type="ChEBI" id="CHEBI:30413"/>
    </ligand>
    <ligandPart>
        <name>Fe</name>
        <dbReference type="ChEBI" id="CHEBI:18248"/>
    </ligandPart>
</feature>
<evidence type="ECO:0000313" key="7">
    <source>
        <dbReference type="EMBL" id="GKV24325.1"/>
    </source>
</evidence>
<dbReference type="PANTHER" id="PTHR24286">
    <property type="entry name" value="CYTOCHROME P450 26"/>
    <property type="match status" value="1"/>
</dbReference>
<dbReference type="PRINTS" id="PR00465">
    <property type="entry name" value="EP450IV"/>
</dbReference>
<keyword evidence="2 6" id="KW-0349">Heme</keyword>
<dbReference type="AlphaFoldDB" id="A0AAV5KIA3"/>
<sequence length="502" mass="57282">MTISCYGAPSHQHIKDSIMSSMSSFSSELSNLPKKPIPGQYGLPFIGAIKDRWDYFYNEGKDEFFENRRRKYHSTVFRTNMPPGPFISPDSKVVCLLDAVSFPILFDMSKVEKLNVLDGTYHPSWSFTGGYRVCAYLDPSEPKHTSLKSYFMSIIAARHDNFIPLFQQCLYDLFFELESQITTKKHSSFNSLSDKMSFNYVFRLFCDKNPNETKVGSNGANLFDKWLLCQLAPLGTLGILPKFLNLLEDLLLHTFLLPFFLVKSDYYKLYDTFYKSASSILDEAENLGIKRDEACHNLVFLAGFNAYGGMKATFPMLIKWVGLAGEKLHRQLANEIRTVVKAEGGVTISSLEKMSLTKSVVYEALRIEPPVPFQYGRAKEDIVIQSHDAAFEIKKGEMIFGYQPFATKDPKIFEKPEQFVANRFVGEGERLLKYVYWSNGRQTENPTAENKQCPGKDLVVLLCRVMLVEFFLRYDTFRIEARTSTFGSIVTFKSITPKATTT</sequence>
<accession>A0AAV5KIA3</accession>
<evidence type="ECO:0000256" key="4">
    <source>
        <dbReference type="ARBA" id="ARBA00023004"/>
    </source>
</evidence>
<keyword evidence="4 6" id="KW-0408">Iron</keyword>
<keyword evidence="8" id="KW-1185">Reference proteome</keyword>
<evidence type="ECO:0000256" key="6">
    <source>
        <dbReference type="PIRSR" id="PIRSR602403-1"/>
    </source>
</evidence>
<dbReference type="InterPro" id="IPR001128">
    <property type="entry name" value="Cyt_P450"/>
</dbReference>
<dbReference type="GO" id="GO:0016125">
    <property type="term" value="P:sterol metabolic process"/>
    <property type="evidence" value="ECO:0007669"/>
    <property type="project" value="TreeGrafter"/>
</dbReference>
<evidence type="ECO:0000256" key="2">
    <source>
        <dbReference type="ARBA" id="ARBA00022617"/>
    </source>
</evidence>
<proteinExistence type="inferred from homology"/>
<keyword evidence="3 6" id="KW-0479">Metal-binding</keyword>
<evidence type="ECO:0000256" key="1">
    <source>
        <dbReference type="ARBA" id="ARBA00010617"/>
    </source>
</evidence>
<dbReference type="CDD" id="cd11071">
    <property type="entry name" value="CYP74"/>
    <property type="match status" value="1"/>
</dbReference>
<evidence type="ECO:0000256" key="5">
    <source>
        <dbReference type="ARBA" id="ARBA00023239"/>
    </source>
</evidence>
<comment type="similarity">
    <text evidence="1">Belongs to the cytochrome P450 family.</text>
</comment>
<gene>
    <name evidence="7" type="ORF">SLEP1_g33953</name>
</gene>
<dbReference type="Proteomes" id="UP001054252">
    <property type="component" value="Unassembled WGS sequence"/>
</dbReference>
<dbReference type="InterPro" id="IPR036396">
    <property type="entry name" value="Cyt_P450_sf"/>
</dbReference>
<keyword evidence="5" id="KW-0456">Lyase</keyword>
<dbReference type="Pfam" id="PF00067">
    <property type="entry name" value="p450"/>
    <property type="match status" value="1"/>
</dbReference>
<evidence type="ECO:0000256" key="3">
    <source>
        <dbReference type="ARBA" id="ARBA00022723"/>
    </source>
</evidence>
<name>A0AAV5KIA3_9ROSI</name>
<dbReference type="PANTHER" id="PTHR24286:SF302">
    <property type="entry name" value="ALLENE OXIDE SYNTHASE 2"/>
    <property type="match status" value="1"/>
</dbReference>
<comment type="caution">
    <text evidence="7">The sequence shown here is derived from an EMBL/GenBank/DDBJ whole genome shotgun (WGS) entry which is preliminary data.</text>
</comment>
<dbReference type="InterPro" id="IPR002403">
    <property type="entry name" value="Cyt_P450_E_grp-IV"/>
</dbReference>